<dbReference type="AlphaFoldDB" id="A0A4R8SZZ8"/>
<reference evidence="1 2" key="1">
    <citation type="journal article" date="2019" name="Sci. Rep.">
        <title>Extended insight into the Mycobacterium chelonae-abscessus complex through whole genome sequencing of Mycobacterium salmoniphilum outbreak and Mycobacterium salmoniphilum-like strains.</title>
        <authorList>
            <person name="Behra P.R.K."/>
            <person name="Das S."/>
            <person name="Pettersson B.M.F."/>
            <person name="Shirreff L."/>
            <person name="DuCote T."/>
            <person name="Jacobsson K.G."/>
            <person name="Ennis D.G."/>
            <person name="Kirsebom L.A."/>
        </authorList>
    </citation>
    <scope>NUCLEOTIDE SEQUENCE [LARGE SCALE GENOMIC DNA]</scope>
    <source>
        <strain evidence="1 2">CCUG 60884</strain>
    </source>
</reference>
<dbReference type="EMBL" id="PECL01000003">
    <property type="protein sequence ID" value="TEA09076.1"/>
    <property type="molecule type" value="Genomic_DNA"/>
</dbReference>
<gene>
    <name evidence="1" type="ORF">CCUG60884_00244</name>
</gene>
<proteinExistence type="predicted"/>
<protein>
    <submittedName>
        <fullName evidence="1">Uncharacterized protein</fullName>
    </submittedName>
</protein>
<organism evidence="1 2">
    <name type="scientific">Mycobacteroides salmoniphilum</name>
    <dbReference type="NCBI Taxonomy" id="404941"/>
    <lineage>
        <taxon>Bacteria</taxon>
        <taxon>Bacillati</taxon>
        <taxon>Actinomycetota</taxon>
        <taxon>Actinomycetes</taxon>
        <taxon>Mycobacteriales</taxon>
        <taxon>Mycobacteriaceae</taxon>
        <taxon>Mycobacteroides</taxon>
    </lineage>
</organism>
<sequence length="118" mass="13045">MLCFRFHEVDENYFRECRLAGAAAVEVLTVAGTCERICGTRYLQAGTSITAAVVDGQLEVTYQGAVLRTVAMKGSVIFVLIVSVLGELTASGDPFDIRLWRLNRRGVRHDQCQVFCDV</sequence>
<evidence type="ECO:0000313" key="1">
    <source>
        <dbReference type="EMBL" id="TEA09076.1"/>
    </source>
</evidence>
<dbReference type="Proteomes" id="UP000294604">
    <property type="component" value="Unassembled WGS sequence"/>
</dbReference>
<comment type="caution">
    <text evidence="1">The sequence shown here is derived from an EMBL/GenBank/DDBJ whole genome shotgun (WGS) entry which is preliminary data.</text>
</comment>
<name>A0A4R8SZZ8_9MYCO</name>
<evidence type="ECO:0000313" key="2">
    <source>
        <dbReference type="Proteomes" id="UP000294604"/>
    </source>
</evidence>
<accession>A0A4R8SZZ8</accession>